<dbReference type="GO" id="GO:0003746">
    <property type="term" value="F:translation elongation factor activity"/>
    <property type="evidence" value="ECO:0007669"/>
    <property type="project" value="InterPro"/>
</dbReference>
<evidence type="ECO:0000256" key="1">
    <source>
        <dbReference type="ARBA" id="ARBA00013902"/>
    </source>
</evidence>
<dbReference type="Pfam" id="PF03764">
    <property type="entry name" value="EFG_IV"/>
    <property type="match status" value="2"/>
</dbReference>
<dbReference type="SMART" id="SM00838">
    <property type="entry name" value="EFG_C"/>
    <property type="match status" value="1"/>
</dbReference>
<dbReference type="GO" id="GO:0003924">
    <property type="term" value="F:GTPase activity"/>
    <property type="evidence" value="ECO:0007669"/>
    <property type="project" value="InterPro"/>
</dbReference>
<evidence type="ECO:0000313" key="7">
    <source>
        <dbReference type="EMBL" id="GAP42256.1"/>
    </source>
</evidence>
<dbReference type="Pfam" id="PF14492">
    <property type="entry name" value="EFG_III"/>
    <property type="match status" value="1"/>
</dbReference>
<dbReference type="InterPro" id="IPR053905">
    <property type="entry name" value="EF-G-like_DII"/>
</dbReference>
<dbReference type="OrthoDB" id="9801591at2"/>
<dbReference type="PROSITE" id="PS51722">
    <property type="entry name" value="G_TR_2"/>
    <property type="match status" value="1"/>
</dbReference>
<dbReference type="SUPFAM" id="SSF52540">
    <property type="entry name" value="P-loop containing nucleoside triphosphate hydrolases"/>
    <property type="match status" value="1"/>
</dbReference>
<dbReference type="SUPFAM" id="SSF54980">
    <property type="entry name" value="EF-G C-terminal domain-like"/>
    <property type="match status" value="2"/>
</dbReference>
<dbReference type="SMART" id="SM00889">
    <property type="entry name" value="EFG_IV"/>
    <property type="match status" value="1"/>
</dbReference>
<dbReference type="PANTHER" id="PTHR43261:SF6">
    <property type="entry name" value="ELONGATION FACTOR G-LIKE PROTEIN"/>
    <property type="match status" value="1"/>
</dbReference>
<dbReference type="Gene3D" id="3.30.70.870">
    <property type="entry name" value="Elongation Factor G (Translational Gtpase), domain 3"/>
    <property type="match status" value="1"/>
</dbReference>
<keyword evidence="3" id="KW-0547">Nucleotide-binding</keyword>
<evidence type="ECO:0000313" key="8">
    <source>
        <dbReference type="Proteomes" id="UP000053091"/>
    </source>
</evidence>
<evidence type="ECO:0000256" key="4">
    <source>
        <dbReference type="ARBA" id="ARBA00023134"/>
    </source>
</evidence>
<evidence type="ECO:0000256" key="2">
    <source>
        <dbReference type="ARBA" id="ARBA00017872"/>
    </source>
</evidence>
<keyword evidence="4" id="KW-0342">GTP-binding</keyword>
<evidence type="ECO:0000259" key="6">
    <source>
        <dbReference type="PROSITE" id="PS51722"/>
    </source>
</evidence>
<dbReference type="InterPro" id="IPR005517">
    <property type="entry name" value="Transl_elong_EFG/EF2_IV"/>
</dbReference>
<dbReference type="Pfam" id="PF22042">
    <property type="entry name" value="EF-G_D2"/>
    <property type="match status" value="1"/>
</dbReference>
<dbReference type="CDD" id="cd01434">
    <property type="entry name" value="EFG_mtEFG1_IV"/>
    <property type="match status" value="1"/>
</dbReference>
<dbReference type="InterPro" id="IPR014721">
    <property type="entry name" value="Ribsml_uS5_D2-typ_fold_subgr"/>
</dbReference>
<dbReference type="Gene3D" id="3.30.70.240">
    <property type="match status" value="1"/>
</dbReference>
<dbReference type="SUPFAM" id="SSF50447">
    <property type="entry name" value="Translation proteins"/>
    <property type="match status" value="1"/>
</dbReference>
<feature type="domain" description="Tr-type G" evidence="6">
    <location>
        <begin position="7"/>
        <end position="280"/>
    </location>
</feature>
<dbReference type="InterPro" id="IPR000795">
    <property type="entry name" value="T_Tr_GTP-bd_dom"/>
</dbReference>
<proteinExistence type="predicted"/>
<dbReference type="InterPro" id="IPR041095">
    <property type="entry name" value="EFG_II"/>
</dbReference>
<organism evidence="7">
    <name type="scientific">Lentimicrobium saccharophilum</name>
    <dbReference type="NCBI Taxonomy" id="1678841"/>
    <lineage>
        <taxon>Bacteria</taxon>
        <taxon>Pseudomonadati</taxon>
        <taxon>Bacteroidota</taxon>
        <taxon>Bacteroidia</taxon>
        <taxon>Bacteroidales</taxon>
        <taxon>Lentimicrobiaceae</taxon>
        <taxon>Lentimicrobium</taxon>
    </lineage>
</organism>
<dbReference type="Proteomes" id="UP000053091">
    <property type="component" value="Unassembled WGS sequence"/>
</dbReference>
<dbReference type="Pfam" id="PF00009">
    <property type="entry name" value="GTP_EFTU"/>
    <property type="match status" value="1"/>
</dbReference>
<dbReference type="InterPro" id="IPR047872">
    <property type="entry name" value="EFG_IV"/>
</dbReference>
<dbReference type="AlphaFoldDB" id="A0A0S7BZL4"/>
<dbReference type="SUPFAM" id="SSF54211">
    <property type="entry name" value="Ribosomal protein S5 domain 2-like"/>
    <property type="match status" value="1"/>
</dbReference>
<dbReference type="Gene3D" id="3.30.230.10">
    <property type="match status" value="1"/>
</dbReference>
<accession>A0A0S7BZL4</accession>
<protein>
    <recommendedName>
        <fullName evidence="2">Elongation factor G</fullName>
    </recommendedName>
    <alternativeName>
        <fullName evidence="1">Tetracycline resistance protein TetQ</fullName>
    </alternativeName>
</protein>
<gene>
    <name evidence="7" type="ORF">TBC1_11385</name>
</gene>
<dbReference type="InterPro" id="IPR035649">
    <property type="entry name" value="EFG_V"/>
</dbReference>
<dbReference type="Gene3D" id="3.40.50.300">
    <property type="entry name" value="P-loop containing nucleotide triphosphate hydrolases"/>
    <property type="match status" value="1"/>
</dbReference>
<comment type="function">
    <text evidence="5">Catalyzes the GTP-dependent ribosomal translocation step during translation elongation. During this step, the ribosome changes from the pre-translocational (PRE) to the post-translocational (POST) state as the newly formed A-site-bound peptidyl-tRNA and P-site-bound deacylated tRNA move to the P and E sites, respectively. Catalyzes the coordinated movement of the two tRNA molecules, the mRNA and conformational changes in the ribosome.</text>
</comment>
<dbReference type="NCBIfam" id="NF009381">
    <property type="entry name" value="PRK12740.1-5"/>
    <property type="match status" value="1"/>
</dbReference>
<dbReference type="Gene3D" id="2.40.30.10">
    <property type="entry name" value="Translation factors"/>
    <property type="match status" value="1"/>
</dbReference>
<name>A0A0S7BZL4_9BACT</name>
<dbReference type="FunFam" id="3.30.70.240:FF:000001">
    <property type="entry name" value="Elongation factor G"/>
    <property type="match status" value="1"/>
</dbReference>
<dbReference type="STRING" id="1678841.TBC1_11385"/>
<dbReference type="RefSeq" id="WP_062037689.1">
    <property type="nucleotide sequence ID" value="NZ_DF968182.1"/>
</dbReference>
<dbReference type="Pfam" id="PF00679">
    <property type="entry name" value="EFG_C"/>
    <property type="match status" value="1"/>
</dbReference>
<dbReference type="GO" id="GO:0005525">
    <property type="term" value="F:GTP binding"/>
    <property type="evidence" value="ECO:0007669"/>
    <property type="project" value="UniProtKB-KW"/>
</dbReference>
<dbReference type="NCBIfam" id="TIGR00231">
    <property type="entry name" value="small_GTP"/>
    <property type="match status" value="1"/>
</dbReference>
<dbReference type="InterPro" id="IPR009000">
    <property type="entry name" value="Transl_B-barrel_sf"/>
</dbReference>
<dbReference type="InterPro" id="IPR020568">
    <property type="entry name" value="Ribosomal_Su5_D2-typ_SF"/>
</dbReference>
<dbReference type="CDD" id="cd04170">
    <property type="entry name" value="EF-G_bact"/>
    <property type="match status" value="1"/>
</dbReference>
<dbReference type="InterPro" id="IPR000640">
    <property type="entry name" value="EFG_V-like"/>
</dbReference>
<keyword evidence="8" id="KW-1185">Reference proteome</keyword>
<dbReference type="EMBL" id="DF968182">
    <property type="protein sequence ID" value="GAP42256.1"/>
    <property type="molecule type" value="Genomic_DNA"/>
</dbReference>
<sequence>MKVYKTNELRNIVLIGGAKTGKTTLSESILFECGVINRRGSIEDKNTVSDYREIELERQNSVSSTVLYAEHKGHKINIIDAPGFDDFIGEVVAGLHVADTAFMVINGQNGVEVGTEINWRQTKAIHAPVVFLVNHLEHEKSSFEESLRQLKTQFGASVTPFQYPVNEGHSFNAIIDVLQQKMFKYPATGGKAEVLDIPADQKDKAEEMLNSLIETAAENDEALMESFFENGTLTPEELAKGLKLGIMNRGMFPVLCIAAKPNYGVDALLDFIVSYIPAPNEMPGRNTKEGKALNFNPADPASALIFKTSVEEHLGEISFFKVFSGEITEAMDMVNGVNSSKERISQMFAVAGKKREKLEKVVAGDIAAAIKLKNVRTNHTLNSPKTSGDVIEPIEFPAPKITMAIKAKNTSDDEKLGAALTELQKVDPTITVEYSKELKQIIMRGQGELHLNIAKWHLENIEKIQIEYYAPKIPYRETITKPAKAMYRHKKQSGGSGQFGEVHMLIQPWSEGMANQTEFPIRGTETYDLSWGGKLVFNNCIVGGSIDARFMPAILKGIMEKIEEGPLTGSYARDIVVNIYDGKMHPVDSNELAFKLAGRNAFKEAFKNAGPKILEPIYDVEVMVPGDRMGDIMTDLQGRRAIIMGMDSEGNYQIVKAKVPLAEMNRYSTALSSLTSGSGTYSLKFAEYSMVPGDVQTALLKAYEEQEKEEE</sequence>
<dbReference type="InterPro" id="IPR005225">
    <property type="entry name" value="Small_GTP-bd"/>
</dbReference>
<reference evidence="7" key="1">
    <citation type="journal article" date="2015" name="Genome Announc.">
        <title>Draft Genome Sequence of Bacteroidales Strain TBC1, a Novel Isolate from a Methanogenic Wastewater Treatment System.</title>
        <authorList>
            <person name="Tourlousse D.M."/>
            <person name="Matsuura N."/>
            <person name="Sun L."/>
            <person name="Toyonaga M."/>
            <person name="Kuroda K."/>
            <person name="Ohashi A."/>
            <person name="Cruz R."/>
            <person name="Yamaguchi T."/>
            <person name="Sekiguchi Y."/>
        </authorList>
    </citation>
    <scope>NUCLEOTIDE SEQUENCE [LARGE SCALE GENOMIC DNA]</scope>
    <source>
        <strain evidence="7">TBC1</strain>
    </source>
</reference>
<dbReference type="GO" id="GO:0032790">
    <property type="term" value="P:ribosome disassembly"/>
    <property type="evidence" value="ECO:0007669"/>
    <property type="project" value="TreeGrafter"/>
</dbReference>
<evidence type="ECO:0000256" key="5">
    <source>
        <dbReference type="ARBA" id="ARBA00024731"/>
    </source>
</evidence>
<dbReference type="CDD" id="cd03713">
    <property type="entry name" value="EFG_mtEFG_C"/>
    <property type="match status" value="1"/>
</dbReference>
<dbReference type="PANTHER" id="PTHR43261">
    <property type="entry name" value="TRANSLATION ELONGATION FACTOR G-RELATED"/>
    <property type="match status" value="1"/>
</dbReference>
<dbReference type="InterPro" id="IPR027417">
    <property type="entry name" value="P-loop_NTPase"/>
</dbReference>
<evidence type="ECO:0000256" key="3">
    <source>
        <dbReference type="ARBA" id="ARBA00022741"/>
    </source>
</evidence>
<dbReference type="InterPro" id="IPR035647">
    <property type="entry name" value="EFG_III/V"/>
</dbReference>
<dbReference type="PATRIC" id="fig|1678841.3.peg.444"/>